<evidence type="ECO:0000256" key="2">
    <source>
        <dbReference type="SAM" id="SignalP"/>
    </source>
</evidence>
<feature type="compositionally biased region" description="Polar residues" evidence="1">
    <location>
        <begin position="25"/>
        <end position="42"/>
    </location>
</feature>
<keyword evidence="4" id="KW-1185">Reference proteome</keyword>
<accession>A0ABS5SUH7</accession>
<reference evidence="3 4" key="1">
    <citation type="submission" date="2020-04" db="EMBL/GenBank/DDBJ databases">
        <title>Genome sequencing of Rosenbergiella species.</title>
        <authorList>
            <person name="Alvarez-Perez S."/>
            <person name="Lievens B."/>
        </authorList>
    </citation>
    <scope>NUCLEOTIDE SEQUENCE [LARGE SCALE GENOMIC DNA]</scope>
    <source>
        <strain evidence="3 4">S61</strain>
    </source>
</reference>
<evidence type="ECO:0008006" key="5">
    <source>
        <dbReference type="Google" id="ProtNLM"/>
    </source>
</evidence>
<dbReference type="Proteomes" id="UP000790096">
    <property type="component" value="Unassembled WGS sequence"/>
</dbReference>
<feature type="region of interest" description="Disordered" evidence="1">
    <location>
        <begin position="18"/>
        <end position="82"/>
    </location>
</feature>
<protein>
    <recommendedName>
        <fullName evidence="5">DUF2756 domain-containing protein</fullName>
    </recommendedName>
</protein>
<feature type="compositionally biased region" description="Polar residues" evidence="1">
    <location>
        <begin position="57"/>
        <end position="70"/>
    </location>
</feature>
<dbReference type="EMBL" id="JABBFR010000004">
    <property type="protein sequence ID" value="MBT0723721.1"/>
    <property type="molecule type" value="Genomic_DNA"/>
</dbReference>
<comment type="caution">
    <text evidence="3">The sequence shown here is derived from an EMBL/GenBank/DDBJ whole genome shotgun (WGS) entry which is preliminary data.</text>
</comment>
<gene>
    <name evidence="3" type="ORF">HH682_04550</name>
</gene>
<sequence>MKKLIILITFLNSAATFAGYPPNQSPLSPSVTQQRLQNEMSTQQQLHQQQLHLEQQNSAQRFQQENQLHQQKMLRKVERDQP</sequence>
<organism evidence="3 4">
    <name type="scientific">Rosenbergiella gaditana</name>
    <dbReference type="NCBI Taxonomy" id="2726987"/>
    <lineage>
        <taxon>Bacteria</taxon>
        <taxon>Pseudomonadati</taxon>
        <taxon>Pseudomonadota</taxon>
        <taxon>Gammaproteobacteria</taxon>
        <taxon>Enterobacterales</taxon>
        <taxon>Erwiniaceae</taxon>
        <taxon>Rosenbergiella</taxon>
    </lineage>
</organism>
<keyword evidence="2" id="KW-0732">Signal</keyword>
<feature type="compositionally biased region" description="Low complexity" evidence="1">
    <location>
        <begin position="43"/>
        <end position="56"/>
    </location>
</feature>
<feature type="chain" id="PRO_5047016088" description="DUF2756 domain-containing protein" evidence="2">
    <location>
        <begin position="19"/>
        <end position="82"/>
    </location>
</feature>
<proteinExistence type="predicted"/>
<dbReference type="RefSeq" id="WP_214236431.1">
    <property type="nucleotide sequence ID" value="NZ_JABBFR010000004.1"/>
</dbReference>
<evidence type="ECO:0000313" key="4">
    <source>
        <dbReference type="Proteomes" id="UP000790096"/>
    </source>
</evidence>
<evidence type="ECO:0000313" key="3">
    <source>
        <dbReference type="EMBL" id="MBT0723721.1"/>
    </source>
</evidence>
<evidence type="ECO:0000256" key="1">
    <source>
        <dbReference type="SAM" id="MobiDB-lite"/>
    </source>
</evidence>
<name>A0ABS5SUH7_9GAMM</name>
<feature type="signal peptide" evidence="2">
    <location>
        <begin position="1"/>
        <end position="18"/>
    </location>
</feature>